<evidence type="ECO:0000313" key="1">
    <source>
        <dbReference type="EMBL" id="MFC0200308.1"/>
    </source>
</evidence>
<protein>
    <recommendedName>
        <fullName evidence="3">GDSL-like Lipase/Acylhydrolase family protein</fullName>
    </recommendedName>
</protein>
<comment type="caution">
    <text evidence="1">The sequence shown here is derived from an EMBL/GenBank/DDBJ whole genome shotgun (WGS) entry which is preliminary data.</text>
</comment>
<dbReference type="Proteomes" id="UP001589795">
    <property type="component" value="Unassembled WGS sequence"/>
</dbReference>
<proteinExistence type="predicted"/>
<dbReference type="RefSeq" id="WP_265508888.1">
    <property type="nucleotide sequence ID" value="NZ_JAOTBE010000132.1"/>
</dbReference>
<organism evidence="1 2">
    <name type="scientific">Paracoccus rhizosphaerae</name>
    <dbReference type="NCBI Taxonomy" id="1133347"/>
    <lineage>
        <taxon>Bacteria</taxon>
        <taxon>Pseudomonadati</taxon>
        <taxon>Pseudomonadota</taxon>
        <taxon>Alphaproteobacteria</taxon>
        <taxon>Rhodobacterales</taxon>
        <taxon>Paracoccaceae</taxon>
        <taxon>Paracoccus</taxon>
    </lineage>
</organism>
<dbReference type="EMBL" id="JBHLWQ010000069">
    <property type="protein sequence ID" value="MFC0200308.1"/>
    <property type="molecule type" value="Genomic_DNA"/>
</dbReference>
<evidence type="ECO:0008006" key="3">
    <source>
        <dbReference type="Google" id="ProtNLM"/>
    </source>
</evidence>
<evidence type="ECO:0000313" key="2">
    <source>
        <dbReference type="Proteomes" id="UP001589795"/>
    </source>
</evidence>
<keyword evidence="2" id="KW-1185">Reference proteome</keyword>
<sequence>MKTVIDAALVGDSHASIMIKSGEDAGLQFKCPIAAAAPNFVGAGFFTDENGDVRFRISEFRKDEAFFGTEKTERFARKAAKLDVMFRHAFNRKLPVYANVGMTAVHFVNDLMVAAEANGQDGTLISAKIARATAEDYIVDYLRFYETLVRQAPSVTCVFGPTRFRPENRHIWIAYDEVICTRLSRIGVRILDLRRHFGNEQLLLDPRYYKDSGDDFVHANAKWGLEMVQAIQDDLSRRALLLRTRDEFTI</sequence>
<name>A0ABV6CHV1_9RHOB</name>
<gene>
    <name evidence="1" type="ORF">ACFFIZ_08225</name>
</gene>
<accession>A0ABV6CHV1</accession>
<reference evidence="1 2" key="1">
    <citation type="submission" date="2024-09" db="EMBL/GenBank/DDBJ databases">
        <authorList>
            <person name="Sun Q."/>
            <person name="Mori K."/>
        </authorList>
    </citation>
    <scope>NUCLEOTIDE SEQUENCE [LARGE SCALE GENOMIC DNA]</scope>
    <source>
        <strain evidence="1 2">CCM 7904</strain>
    </source>
</reference>